<feature type="region of interest" description="Disordered" evidence="1">
    <location>
        <begin position="365"/>
        <end position="407"/>
    </location>
</feature>
<proteinExistence type="predicted"/>
<dbReference type="EMBL" id="KL142401">
    <property type="protein sequence ID" value="KDR69567.1"/>
    <property type="molecule type" value="Genomic_DNA"/>
</dbReference>
<protein>
    <submittedName>
        <fullName evidence="2">Uncharacterized protein</fullName>
    </submittedName>
</protein>
<dbReference type="AlphaFoldDB" id="A0A067SHS7"/>
<feature type="region of interest" description="Disordered" evidence="1">
    <location>
        <begin position="261"/>
        <end position="308"/>
    </location>
</feature>
<keyword evidence="3" id="KW-1185">Reference proteome</keyword>
<evidence type="ECO:0000313" key="2">
    <source>
        <dbReference type="EMBL" id="KDR69567.1"/>
    </source>
</evidence>
<feature type="compositionally biased region" description="Basic and acidic residues" evidence="1">
    <location>
        <begin position="373"/>
        <end position="390"/>
    </location>
</feature>
<reference evidence="3" key="1">
    <citation type="journal article" date="2014" name="Proc. Natl. Acad. Sci. U.S.A.">
        <title>Extensive sampling of basidiomycete genomes demonstrates inadequacy of the white-rot/brown-rot paradigm for wood decay fungi.</title>
        <authorList>
            <person name="Riley R."/>
            <person name="Salamov A.A."/>
            <person name="Brown D.W."/>
            <person name="Nagy L.G."/>
            <person name="Floudas D."/>
            <person name="Held B.W."/>
            <person name="Levasseur A."/>
            <person name="Lombard V."/>
            <person name="Morin E."/>
            <person name="Otillar R."/>
            <person name="Lindquist E.A."/>
            <person name="Sun H."/>
            <person name="LaButti K.M."/>
            <person name="Schmutz J."/>
            <person name="Jabbour D."/>
            <person name="Luo H."/>
            <person name="Baker S.E."/>
            <person name="Pisabarro A.G."/>
            <person name="Walton J.D."/>
            <person name="Blanchette R.A."/>
            <person name="Henrissat B."/>
            <person name="Martin F."/>
            <person name="Cullen D."/>
            <person name="Hibbett D.S."/>
            <person name="Grigoriev I.V."/>
        </authorList>
    </citation>
    <scope>NUCLEOTIDE SEQUENCE [LARGE SCALE GENOMIC DNA]</scope>
    <source>
        <strain evidence="3">CBS 339.88</strain>
    </source>
</reference>
<dbReference type="HOGENOM" id="CLU_676222_0_0_1"/>
<evidence type="ECO:0000256" key="1">
    <source>
        <dbReference type="SAM" id="MobiDB-lite"/>
    </source>
</evidence>
<evidence type="ECO:0000313" key="3">
    <source>
        <dbReference type="Proteomes" id="UP000027222"/>
    </source>
</evidence>
<accession>A0A067SHS7</accession>
<dbReference type="Proteomes" id="UP000027222">
    <property type="component" value="Unassembled WGS sequence"/>
</dbReference>
<gene>
    <name evidence="2" type="ORF">GALMADRAFT_282567</name>
</gene>
<organism evidence="2 3">
    <name type="scientific">Galerina marginata (strain CBS 339.88)</name>
    <dbReference type="NCBI Taxonomy" id="685588"/>
    <lineage>
        <taxon>Eukaryota</taxon>
        <taxon>Fungi</taxon>
        <taxon>Dikarya</taxon>
        <taxon>Basidiomycota</taxon>
        <taxon>Agaricomycotina</taxon>
        <taxon>Agaricomycetes</taxon>
        <taxon>Agaricomycetidae</taxon>
        <taxon>Agaricales</taxon>
        <taxon>Agaricineae</taxon>
        <taxon>Strophariaceae</taxon>
        <taxon>Galerina</taxon>
    </lineage>
</organism>
<sequence>MKLVLESRWRRRRIKVDKVTRKARESSGQTSGAELEKSIRTVGFIQLPVFLLLGLVVIKLTHSSPWILFGESAASIAANRAMEVRKSYQKTERRSTHCKDAKFVNSSRFFQEFCKDSEEEVGMACKNRLIDLEYDDRQAKVLLRVQNLNLSAYRSELGFRINSGPPPAAAVCTLCTSHIAAYASLIPYPHAGVWTDISQGCQRSCSGFYHHCDASCQKYLFRVGTKNFGTPSLPHTSFALELSIVPSQDFSLSGSRIRKGASSQMGAHLKGSPTGGSWSHLDRAPLPHAGTVAQSTSPGRSDDQEVRKPERAWVCHGNEKNLSAAFKQLSKWRATDTSRNELPKCTASKHQEIPEAILCTERGMAVQNSGGKKGIERQTKSRRFSGKEPQDIAEDQDSNSCNRQAQS</sequence>
<name>A0A067SHS7_GALM3</name>
<feature type="compositionally biased region" description="Polar residues" evidence="1">
    <location>
        <begin position="398"/>
        <end position="407"/>
    </location>
</feature>